<keyword evidence="2" id="KW-1185">Reference proteome</keyword>
<dbReference type="EMBL" id="BONU01000092">
    <property type="protein sequence ID" value="GIG76843.1"/>
    <property type="molecule type" value="Genomic_DNA"/>
</dbReference>
<gene>
    <name evidence="1" type="ORF">Pfl04_52470</name>
</gene>
<name>A0A8J3LUN4_9ACTN</name>
<comment type="caution">
    <text evidence="1">The sequence shown here is derived from an EMBL/GenBank/DDBJ whole genome shotgun (WGS) entry which is preliminary data.</text>
</comment>
<dbReference type="AlphaFoldDB" id="A0A8J3LUN4"/>
<evidence type="ECO:0000313" key="2">
    <source>
        <dbReference type="Proteomes" id="UP000653674"/>
    </source>
</evidence>
<protein>
    <submittedName>
        <fullName evidence="1">Uncharacterized protein</fullName>
    </submittedName>
</protein>
<organism evidence="1 2">
    <name type="scientific">Planosporangium flavigriseum</name>
    <dbReference type="NCBI Taxonomy" id="373681"/>
    <lineage>
        <taxon>Bacteria</taxon>
        <taxon>Bacillati</taxon>
        <taxon>Actinomycetota</taxon>
        <taxon>Actinomycetes</taxon>
        <taxon>Micromonosporales</taxon>
        <taxon>Micromonosporaceae</taxon>
        <taxon>Planosporangium</taxon>
    </lineage>
</organism>
<dbReference type="Proteomes" id="UP000653674">
    <property type="component" value="Unassembled WGS sequence"/>
</dbReference>
<proteinExistence type="predicted"/>
<evidence type="ECO:0000313" key="1">
    <source>
        <dbReference type="EMBL" id="GIG76843.1"/>
    </source>
</evidence>
<sequence>MIWAVSLSTTKLIPRSLTATLSLTGIRSLVDFGKLVGPLGHPVLYLR</sequence>
<reference evidence="1" key="1">
    <citation type="submission" date="2021-01" db="EMBL/GenBank/DDBJ databases">
        <title>Whole genome shotgun sequence of Planosporangium flavigriseum NBRC 105377.</title>
        <authorList>
            <person name="Komaki H."/>
            <person name="Tamura T."/>
        </authorList>
    </citation>
    <scope>NUCLEOTIDE SEQUENCE</scope>
    <source>
        <strain evidence="1">NBRC 105377</strain>
    </source>
</reference>
<accession>A0A8J3LUN4</accession>